<accession>A0ACC2K429</accession>
<reference evidence="1 2" key="1">
    <citation type="journal article" date="2022" name="Hortic Res">
        <title>A haplotype resolved chromosomal level avocado genome allows analysis of novel avocado genes.</title>
        <authorList>
            <person name="Nath O."/>
            <person name="Fletcher S.J."/>
            <person name="Hayward A."/>
            <person name="Shaw L.M."/>
            <person name="Masouleh A.K."/>
            <person name="Furtado A."/>
            <person name="Henry R.J."/>
            <person name="Mitter N."/>
        </authorList>
    </citation>
    <scope>NUCLEOTIDE SEQUENCE [LARGE SCALE GENOMIC DNA]</scope>
    <source>
        <strain evidence="2">cv. Hass</strain>
    </source>
</reference>
<name>A0ACC2K429_PERAE</name>
<proteinExistence type="predicted"/>
<organism evidence="1 2">
    <name type="scientific">Persea americana</name>
    <name type="common">Avocado</name>
    <dbReference type="NCBI Taxonomy" id="3435"/>
    <lineage>
        <taxon>Eukaryota</taxon>
        <taxon>Viridiplantae</taxon>
        <taxon>Streptophyta</taxon>
        <taxon>Embryophyta</taxon>
        <taxon>Tracheophyta</taxon>
        <taxon>Spermatophyta</taxon>
        <taxon>Magnoliopsida</taxon>
        <taxon>Magnoliidae</taxon>
        <taxon>Laurales</taxon>
        <taxon>Lauraceae</taxon>
        <taxon>Persea</taxon>
    </lineage>
</organism>
<evidence type="ECO:0000313" key="2">
    <source>
        <dbReference type="Proteomes" id="UP001234297"/>
    </source>
</evidence>
<gene>
    <name evidence="1" type="ORF">MRB53_035250</name>
</gene>
<dbReference type="EMBL" id="CM056820">
    <property type="protein sequence ID" value="KAJ8615878.1"/>
    <property type="molecule type" value="Genomic_DNA"/>
</dbReference>
<keyword evidence="2" id="KW-1185">Reference proteome</keyword>
<protein>
    <submittedName>
        <fullName evidence="1">Uncharacterized protein</fullName>
    </submittedName>
</protein>
<dbReference type="Proteomes" id="UP001234297">
    <property type="component" value="Chromosome 12"/>
</dbReference>
<sequence>MATTLKLFVDKEMNRVVFAESGNDFVDVLLSFLTLPIGTIIGLTGKQSKIGSMSRLYESVEDLDVNLLQAEACKDMLLHPRSASEEQCKNLKVNVNNTNMTKYYICSSWSCCSEAHQLISTVCNAPCRCGRQMNQVICKKPPKVVAKGNDGVFVKGDVTYMISDDLQVSPVSTASALSLLKDLGIGLRTTFEEHNVRVSAEESTPNPTRHCQEKGFTIDDPAISLLKASLISNTVLTDVFSLENPIPKKIGYYRRMVASTINKAIEDGILHEDNYSNN</sequence>
<evidence type="ECO:0000313" key="1">
    <source>
        <dbReference type="EMBL" id="KAJ8615878.1"/>
    </source>
</evidence>
<comment type="caution">
    <text evidence="1">The sequence shown here is derived from an EMBL/GenBank/DDBJ whole genome shotgun (WGS) entry which is preliminary data.</text>
</comment>